<proteinExistence type="predicted"/>
<protein>
    <submittedName>
        <fullName evidence="1">Uncharacterized protein</fullName>
    </submittedName>
</protein>
<dbReference type="EMBL" id="GBXM01014700">
    <property type="protein sequence ID" value="JAH93877.1"/>
    <property type="molecule type" value="Transcribed_RNA"/>
</dbReference>
<reference evidence="1" key="2">
    <citation type="journal article" date="2015" name="Fish Shellfish Immunol.">
        <title>Early steps in the European eel (Anguilla anguilla)-Vibrio vulnificus interaction in the gills: Role of the RtxA13 toxin.</title>
        <authorList>
            <person name="Callol A."/>
            <person name="Pajuelo D."/>
            <person name="Ebbesson L."/>
            <person name="Teles M."/>
            <person name="MacKenzie S."/>
            <person name="Amaro C."/>
        </authorList>
    </citation>
    <scope>NUCLEOTIDE SEQUENCE</scope>
</reference>
<name>A0A0E9WU31_ANGAN</name>
<dbReference type="AlphaFoldDB" id="A0A0E9WU31"/>
<sequence>MATRLPDNYHRWIINPINRYNEYSIIISSHTRTAGCV</sequence>
<organism evidence="1">
    <name type="scientific">Anguilla anguilla</name>
    <name type="common">European freshwater eel</name>
    <name type="synonym">Muraena anguilla</name>
    <dbReference type="NCBI Taxonomy" id="7936"/>
    <lineage>
        <taxon>Eukaryota</taxon>
        <taxon>Metazoa</taxon>
        <taxon>Chordata</taxon>
        <taxon>Craniata</taxon>
        <taxon>Vertebrata</taxon>
        <taxon>Euteleostomi</taxon>
        <taxon>Actinopterygii</taxon>
        <taxon>Neopterygii</taxon>
        <taxon>Teleostei</taxon>
        <taxon>Anguilliformes</taxon>
        <taxon>Anguillidae</taxon>
        <taxon>Anguilla</taxon>
    </lineage>
</organism>
<evidence type="ECO:0000313" key="1">
    <source>
        <dbReference type="EMBL" id="JAH93877.1"/>
    </source>
</evidence>
<reference evidence="1" key="1">
    <citation type="submission" date="2014-11" db="EMBL/GenBank/DDBJ databases">
        <authorList>
            <person name="Amaro Gonzalez C."/>
        </authorList>
    </citation>
    <scope>NUCLEOTIDE SEQUENCE</scope>
</reference>
<accession>A0A0E9WU31</accession>